<dbReference type="PANTHER" id="PTHR43235">
    <property type="entry name" value="GLUTAMINE AMIDOTRANSFERASE PB2B2.05-RELATED"/>
    <property type="match status" value="1"/>
</dbReference>
<dbReference type="InterPro" id="IPR044668">
    <property type="entry name" value="PuuD-like"/>
</dbReference>
<comment type="catalytic activity">
    <reaction evidence="2">
        <text>4-(gamma-L-glutamylamino)butanoate + H2O = 4-aminobutanoate + L-glutamate</text>
        <dbReference type="Rhea" id="RHEA:19737"/>
        <dbReference type="ChEBI" id="CHEBI:15377"/>
        <dbReference type="ChEBI" id="CHEBI:29985"/>
        <dbReference type="ChEBI" id="CHEBI:58800"/>
        <dbReference type="ChEBI" id="CHEBI:59888"/>
        <dbReference type="EC" id="3.5.1.94"/>
    </reaction>
</comment>
<dbReference type="PROSITE" id="PS51273">
    <property type="entry name" value="GATASE_TYPE_1"/>
    <property type="match status" value="1"/>
</dbReference>
<evidence type="ECO:0000256" key="2">
    <source>
        <dbReference type="ARBA" id="ARBA00052718"/>
    </source>
</evidence>
<evidence type="ECO:0000256" key="1">
    <source>
        <dbReference type="ARBA" id="ARBA00011083"/>
    </source>
</evidence>
<sequence length="270" mass="29367">MTMQATHSSRPLVGVIACCREVEGHPAQIVTDKFLQALYHYDVTPVILPVLAADMLTPDQRAEQAIALLGSLDGLMLTGSYTNVAPNRYGAERAPENTRDDARRDEAALCWVHEALRQALPLFGICRGFQEMNVALGGTLHQAVQTLPGMLDHREPPADDMAGHYAPSHTVKIRANGALAALYRGEHAEVNSLHQQGIDQLASGLEAEAWAPDGLVEAVSVRGAAAFALAVQWHPEWRPKEHPFYDALFQGFATACRQHRTQRAAQLAAG</sequence>
<comment type="caution">
    <text evidence="6">The sequence shown here is derived from an EMBL/GenBank/DDBJ whole genome shotgun (WGS) entry which is preliminary data.</text>
</comment>
<gene>
    <name evidence="6" type="ORF">HALTITAN_0094</name>
</gene>
<comment type="similarity">
    <text evidence="1">Belongs to the peptidase C26 family.</text>
</comment>
<dbReference type="Proteomes" id="UP000011651">
    <property type="component" value="Unassembled WGS sequence"/>
</dbReference>
<evidence type="ECO:0000256" key="3">
    <source>
        <dbReference type="ARBA" id="ARBA00055068"/>
    </source>
</evidence>
<dbReference type="AlphaFoldDB" id="L9UCZ7"/>
<evidence type="ECO:0000313" key="7">
    <source>
        <dbReference type="Proteomes" id="UP000011651"/>
    </source>
</evidence>
<dbReference type="GO" id="GO:0033969">
    <property type="term" value="F:gamma-glutamyl-gamma-aminobutyrate hydrolase activity"/>
    <property type="evidence" value="ECO:0007669"/>
    <property type="project" value="UniProtKB-EC"/>
</dbReference>
<reference evidence="6 7" key="1">
    <citation type="journal article" date="2013" name="Genome Announc.">
        <title>Draft Genome of the Marine Gammaproteobacterium Halomonas titanicae.</title>
        <authorList>
            <person name="Sanchez-Porro C."/>
            <person name="de la Haba R.R."/>
            <person name="Cruz-Hernandez N."/>
            <person name="Gonzalez J.M."/>
            <person name="Reyes-Guirao C."/>
            <person name="Navarro-Sampedro L."/>
            <person name="Carballo M."/>
            <person name="Ventosa A."/>
        </authorList>
    </citation>
    <scope>NUCLEOTIDE SEQUENCE [LARGE SCALE GENOMIC DNA]</scope>
    <source>
        <strain evidence="6 7">BH1</strain>
    </source>
</reference>
<dbReference type="InterPro" id="IPR029062">
    <property type="entry name" value="Class_I_gatase-like"/>
</dbReference>
<dbReference type="FunFam" id="3.40.50.880:FF:000030">
    <property type="entry name" value="Gamma-glutamyl-gamma-aminobutyrate hydrolase PuuD"/>
    <property type="match status" value="1"/>
</dbReference>
<dbReference type="InterPro" id="IPR011697">
    <property type="entry name" value="Peptidase_C26"/>
</dbReference>
<dbReference type="SUPFAM" id="SSF52317">
    <property type="entry name" value="Class I glutamine amidotransferase-like"/>
    <property type="match status" value="1"/>
</dbReference>
<dbReference type="Gene3D" id="3.40.50.880">
    <property type="match status" value="1"/>
</dbReference>
<dbReference type="Pfam" id="PF07722">
    <property type="entry name" value="Peptidase_C26"/>
    <property type="match status" value="1"/>
</dbReference>
<dbReference type="GO" id="GO:0005829">
    <property type="term" value="C:cytosol"/>
    <property type="evidence" value="ECO:0007669"/>
    <property type="project" value="TreeGrafter"/>
</dbReference>
<proteinExistence type="inferred from homology"/>
<accession>L9UCZ7</accession>
<protein>
    <recommendedName>
        <fullName evidence="5">gamma-glutamyl-gamma-aminobutyrate hydrolase</fullName>
        <ecNumber evidence="5">3.5.1.94</ecNumber>
    </recommendedName>
</protein>
<dbReference type="EC" id="3.5.1.94" evidence="5"/>
<dbReference type="EMBL" id="AOPO01000001">
    <property type="protein sequence ID" value="ELY22491.1"/>
    <property type="molecule type" value="Genomic_DNA"/>
</dbReference>
<name>L9UCZ7_9GAMM</name>
<evidence type="ECO:0000256" key="4">
    <source>
        <dbReference type="ARBA" id="ARBA00060634"/>
    </source>
</evidence>
<organism evidence="6 7">
    <name type="scientific">Vreelandella titanicae BH1</name>
    <dbReference type="NCBI Taxonomy" id="1204738"/>
    <lineage>
        <taxon>Bacteria</taxon>
        <taxon>Pseudomonadati</taxon>
        <taxon>Pseudomonadota</taxon>
        <taxon>Gammaproteobacteria</taxon>
        <taxon>Oceanospirillales</taxon>
        <taxon>Halomonadaceae</taxon>
        <taxon>Vreelandella</taxon>
    </lineage>
</organism>
<evidence type="ECO:0000313" key="6">
    <source>
        <dbReference type="EMBL" id="ELY22491.1"/>
    </source>
</evidence>
<evidence type="ECO:0000256" key="5">
    <source>
        <dbReference type="ARBA" id="ARBA00066788"/>
    </source>
</evidence>
<comment type="function">
    <text evidence="3">Involved in the breakdown of putrescine via hydrolysis of the gamma-glutamyl linkage of gamma-glutamyl-gamma-aminobutyrate.</text>
</comment>
<dbReference type="PATRIC" id="fig|1204738.3.peg.134"/>
<comment type="pathway">
    <text evidence="4">Amine and polyamine degradation; putrescine degradation; 4-aminobutanoate from putrescine: step 4/4.</text>
</comment>
<dbReference type="CDD" id="cd01745">
    <property type="entry name" value="GATase1_2"/>
    <property type="match status" value="1"/>
</dbReference>
<dbReference type="GO" id="GO:0006598">
    <property type="term" value="P:polyamine catabolic process"/>
    <property type="evidence" value="ECO:0007669"/>
    <property type="project" value="TreeGrafter"/>
</dbReference>
<dbReference type="PANTHER" id="PTHR43235:SF1">
    <property type="entry name" value="GLUTAMINE AMIDOTRANSFERASE PB2B2.05-RELATED"/>
    <property type="match status" value="1"/>
</dbReference>